<proteinExistence type="predicted"/>
<sequence length="124" mass="13388">MNYFTRKRLTDTLIRFIPAFFLLVAYSADAAVSLTIDNPLQFSTFCGLIKAIASAIFWISIPVGILVIVYAGFLFMTSNGSPEKIKAGKEALFFAILGMAVGMSAQGIVYVVYSFFGLSGATCS</sequence>
<keyword evidence="1" id="KW-0812">Transmembrane</keyword>
<accession>A0A1G2PCD4</accession>
<protein>
    <recommendedName>
        <fullName evidence="4">TrbC/VirB2 family protein</fullName>
    </recommendedName>
</protein>
<evidence type="ECO:0008006" key="4">
    <source>
        <dbReference type="Google" id="ProtNLM"/>
    </source>
</evidence>
<evidence type="ECO:0000256" key="1">
    <source>
        <dbReference type="SAM" id="Phobius"/>
    </source>
</evidence>
<dbReference type="Proteomes" id="UP000178869">
    <property type="component" value="Unassembled WGS sequence"/>
</dbReference>
<keyword evidence="1" id="KW-1133">Transmembrane helix</keyword>
<dbReference type="InterPro" id="IPR043993">
    <property type="entry name" value="T4SS_pilin"/>
</dbReference>
<evidence type="ECO:0000313" key="2">
    <source>
        <dbReference type="EMBL" id="OHA45953.1"/>
    </source>
</evidence>
<dbReference type="EMBL" id="MHSR01000024">
    <property type="protein sequence ID" value="OHA45953.1"/>
    <property type="molecule type" value="Genomic_DNA"/>
</dbReference>
<name>A0A1G2PCD4_9BACT</name>
<dbReference type="AlphaFoldDB" id="A0A1G2PCD4"/>
<evidence type="ECO:0000313" key="3">
    <source>
        <dbReference type="Proteomes" id="UP000178869"/>
    </source>
</evidence>
<gene>
    <name evidence="2" type="ORF">A2828_00830</name>
</gene>
<keyword evidence="1" id="KW-0472">Membrane</keyword>
<organism evidence="2 3">
    <name type="scientific">Candidatus Terrybacteria bacterium RIFCSPHIGHO2_01_FULL_43_35</name>
    <dbReference type="NCBI Taxonomy" id="1802361"/>
    <lineage>
        <taxon>Bacteria</taxon>
        <taxon>Candidatus Terryibacteriota</taxon>
    </lineage>
</organism>
<dbReference type="Pfam" id="PF18895">
    <property type="entry name" value="T4SS_pilin"/>
    <property type="match status" value="1"/>
</dbReference>
<feature type="transmembrane region" description="Helical" evidence="1">
    <location>
        <begin position="48"/>
        <end position="71"/>
    </location>
</feature>
<feature type="transmembrane region" description="Helical" evidence="1">
    <location>
        <begin position="12"/>
        <end position="36"/>
    </location>
</feature>
<feature type="transmembrane region" description="Helical" evidence="1">
    <location>
        <begin position="92"/>
        <end position="116"/>
    </location>
</feature>
<comment type="caution">
    <text evidence="2">The sequence shown here is derived from an EMBL/GenBank/DDBJ whole genome shotgun (WGS) entry which is preliminary data.</text>
</comment>
<reference evidence="2 3" key="1">
    <citation type="journal article" date="2016" name="Nat. Commun.">
        <title>Thousands of microbial genomes shed light on interconnected biogeochemical processes in an aquifer system.</title>
        <authorList>
            <person name="Anantharaman K."/>
            <person name="Brown C.T."/>
            <person name="Hug L.A."/>
            <person name="Sharon I."/>
            <person name="Castelle C.J."/>
            <person name="Probst A.J."/>
            <person name="Thomas B.C."/>
            <person name="Singh A."/>
            <person name="Wilkins M.J."/>
            <person name="Karaoz U."/>
            <person name="Brodie E.L."/>
            <person name="Williams K.H."/>
            <person name="Hubbard S.S."/>
            <person name="Banfield J.F."/>
        </authorList>
    </citation>
    <scope>NUCLEOTIDE SEQUENCE [LARGE SCALE GENOMIC DNA]</scope>
</reference>